<keyword evidence="8 13" id="KW-0472">Membrane</keyword>
<comment type="subcellular location">
    <subcellularLocation>
        <location evidence="13">Cell membrane</location>
        <topology evidence="13">Single-pass membrane protein</topology>
    </subcellularLocation>
    <subcellularLocation>
        <location evidence="12">Endomembrane system</location>
        <topology evidence="12">Single-pass membrane protein</topology>
    </subcellularLocation>
</comment>
<evidence type="ECO:0000256" key="10">
    <source>
        <dbReference type="ARBA" id="ARBA00025198"/>
    </source>
</evidence>
<dbReference type="Proteomes" id="UP001597400">
    <property type="component" value="Unassembled WGS sequence"/>
</dbReference>
<evidence type="ECO:0000256" key="2">
    <source>
        <dbReference type="ARBA" id="ARBA00022448"/>
    </source>
</evidence>
<proteinExistence type="inferred from homology"/>
<name>A0ABW4TY65_9SPHN</name>
<evidence type="ECO:0000256" key="12">
    <source>
        <dbReference type="ARBA" id="ARBA00037847"/>
    </source>
</evidence>
<keyword evidence="18" id="KW-1185">Reference proteome</keyword>
<dbReference type="PANTHER" id="PTHR33445">
    <property type="entry name" value="ATP SYNTHASE SUBUNIT B', CHLOROPLASTIC"/>
    <property type="match status" value="1"/>
</dbReference>
<comment type="function">
    <text evidence="10 13">F(1)F(0) ATP synthase produces ATP from ADP in the presence of a proton or sodium gradient. F-type ATPases consist of two structural domains, F(1) containing the extramembraneous catalytic core and F(0) containing the membrane proton channel, linked together by a central stalk and a peripheral stalk. During catalysis, ATP synthesis in the catalytic domain of F(1) is coupled via a rotary mechanism of the central stalk subunits to proton translocation.</text>
</comment>
<evidence type="ECO:0000256" key="4">
    <source>
        <dbReference type="ARBA" id="ARBA00022692"/>
    </source>
</evidence>
<evidence type="ECO:0000256" key="14">
    <source>
        <dbReference type="RuleBase" id="RU003848"/>
    </source>
</evidence>
<keyword evidence="3 13" id="KW-0138">CF(0)</keyword>
<evidence type="ECO:0000256" key="11">
    <source>
        <dbReference type="ARBA" id="ARBA00025614"/>
    </source>
</evidence>
<dbReference type="RefSeq" id="WP_380928548.1">
    <property type="nucleotide sequence ID" value="NZ_JBHUGS010000002.1"/>
</dbReference>
<accession>A0ABW4TY65</accession>
<evidence type="ECO:0000256" key="16">
    <source>
        <dbReference type="SAM" id="MobiDB-lite"/>
    </source>
</evidence>
<keyword evidence="15" id="KW-0175">Coiled coil</keyword>
<dbReference type="HAMAP" id="MF_01398">
    <property type="entry name" value="ATP_synth_b_bprime"/>
    <property type="match status" value="1"/>
</dbReference>
<evidence type="ECO:0000256" key="8">
    <source>
        <dbReference type="ARBA" id="ARBA00023136"/>
    </source>
</evidence>
<keyword evidence="7 13" id="KW-0406">Ion transport</keyword>
<keyword evidence="13" id="KW-1003">Cell membrane</keyword>
<dbReference type="InterPro" id="IPR002146">
    <property type="entry name" value="ATP_synth_b/b'su_bac/chlpt"/>
</dbReference>
<evidence type="ECO:0000313" key="18">
    <source>
        <dbReference type="Proteomes" id="UP001597400"/>
    </source>
</evidence>
<keyword evidence="6 13" id="KW-1133">Transmembrane helix</keyword>
<keyword evidence="2 13" id="KW-0813">Transport</keyword>
<sequence>MSIEAPATVTRNLEHPTQTEGLEPTHVGATFSQGTEVAHADPTALGMNGTAWVALAMIVLIVIMLWKKVPAAIGGALDRKIVGIRAQLDEARQLRADAEKLKLEYEARAAAAASEADAIVAQAHVDARDIVEKAQADAETLIERRRRMAEDRIDAAERAAVAEVRAKTATVAASAAAMLISERHDAGVDKALVDQTISGLGSARLN</sequence>
<dbReference type="InterPro" id="IPR050059">
    <property type="entry name" value="ATP_synthase_B_chain"/>
</dbReference>
<protein>
    <recommendedName>
        <fullName evidence="13">ATP synthase subunit b</fullName>
    </recommendedName>
    <alternativeName>
        <fullName evidence="13">ATP synthase F(0) sector subunit b</fullName>
    </alternativeName>
    <alternativeName>
        <fullName evidence="13">ATPase subunit I</fullName>
    </alternativeName>
    <alternativeName>
        <fullName evidence="13">F-type ATPase subunit b</fullName>
        <shortName evidence="13">F-ATPase subunit b</shortName>
    </alternativeName>
</protein>
<organism evidence="17 18">
    <name type="scientific">Sphingomonas arantia</name>
    <dbReference type="NCBI Taxonomy" id="1460676"/>
    <lineage>
        <taxon>Bacteria</taxon>
        <taxon>Pseudomonadati</taxon>
        <taxon>Pseudomonadota</taxon>
        <taxon>Alphaproteobacteria</taxon>
        <taxon>Sphingomonadales</taxon>
        <taxon>Sphingomonadaceae</taxon>
        <taxon>Sphingomonas</taxon>
    </lineage>
</organism>
<evidence type="ECO:0000256" key="1">
    <source>
        <dbReference type="ARBA" id="ARBA00005513"/>
    </source>
</evidence>
<comment type="function">
    <text evidence="11">Component of the F(0) channel, it forms part of the peripheral stalk, linking F(1) to F(0). The b'-subunit is a diverged and duplicated form of b found in plants and photosynthetic bacteria.</text>
</comment>
<keyword evidence="9 13" id="KW-0066">ATP synthesis</keyword>
<dbReference type="Pfam" id="PF00430">
    <property type="entry name" value="ATP-synt_B"/>
    <property type="match status" value="1"/>
</dbReference>
<evidence type="ECO:0000256" key="3">
    <source>
        <dbReference type="ARBA" id="ARBA00022547"/>
    </source>
</evidence>
<dbReference type="PANTHER" id="PTHR33445:SF1">
    <property type="entry name" value="ATP SYNTHASE SUBUNIT B"/>
    <property type="match status" value="1"/>
</dbReference>
<evidence type="ECO:0000256" key="9">
    <source>
        <dbReference type="ARBA" id="ARBA00023310"/>
    </source>
</evidence>
<comment type="similarity">
    <text evidence="1 13 14">Belongs to the ATPase B chain family.</text>
</comment>
<feature type="region of interest" description="Disordered" evidence="16">
    <location>
        <begin position="1"/>
        <end position="25"/>
    </location>
</feature>
<feature type="compositionally biased region" description="Polar residues" evidence="16">
    <location>
        <begin position="9"/>
        <end position="20"/>
    </location>
</feature>
<evidence type="ECO:0000313" key="17">
    <source>
        <dbReference type="EMBL" id="MFD1950461.1"/>
    </source>
</evidence>
<comment type="subunit">
    <text evidence="13">F-type ATPases have 2 components, F(1) - the catalytic core - and F(0) - the membrane proton channel. F(1) has five subunits: alpha(3), beta(3), gamma(1), delta(1), epsilon(1). F(0) has three main subunits: a(1), b(2) and c(10-14). The alpha and beta chains form an alternating ring which encloses part of the gamma chain. F(1) is attached to F(0) by a central stalk formed by the gamma and epsilon chains, while a peripheral stalk is formed by the delta and b chains.</text>
</comment>
<reference evidence="18" key="1">
    <citation type="journal article" date="2019" name="Int. J. Syst. Evol. Microbiol.">
        <title>The Global Catalogue of Microorganisms (GCM) 10K type strain sequencing project: providing services to taxonomists for standard genome sequencing and annotation.</title>
        <authorList>
            <consortium name="The Broad Institute Genomics Platform"/>
            <consortium name="The Broad Institute Genome Sequencing Center for Infectious Disease"/>
            <person name="Wu L."/>
            <person name="Ma J."/>
        </authorList>
    </citation>
    <scope>NUCLEOTIDE SEQUENCE [LARGE SCALE GENOMIC DNA]</scope>
    <source>
        <strain evidence="18">CGMCC 1.12702</strain>
    </source>
</reference>
<feature type="transmembrane region" description="Helical" evidence="13">
    <location>
        <begin position="49"/>
        <end position="66"/>
    </location>
</feature>
<dbReference type="EMBL" id="JBHUGS010000002">
    <property type="protein sequence ID" value="MFD1950461.1"/>
    <property type="molecule type" value="Genomic_DNA"/>
</dbReference>
<evidence type="ECO:0000256" key="15">
    <source>
        <dbReference type="SAM" id="Coils"/>
    </source>
</evidence>
<keyword evidence="5 13" id="KW-0375">Hydrogen ion transport</keyword>
<gene>
    <name evidence="13" type="primary">atpF</name>
    <name evidence="17" type="ORF">ACFSGX_06740</name>
</gene>
<evidence type="ECO:0000256" key="13">
    <source>
        <dbReference type="HAMAP-Rule" id="MF_01398"/>
    </source>
</evidence>
<feature type="coiled-coil region" evidence="15">
    <location>
        <begin position="81"/>
        <end position="151"/>
    </location>
</feature>
<evidence type="ECO:0000256" key="6">
    <source>
        <dbReference type="ARBA" id="ARBA00022989"/>
    </source>
</evidence>
<evidence type="ECO:0000256" key="7">
    <source>
        <dbReference type="ARBA" id="ARBA00023065"/>
    </source>
</evidence>
<keyword evidence="4 13" id="KW-0812">Transmembrane</keyword>
<evidence type="ECO:0000256" key="5">
    <source>
        <dbReference type="ARBA" id="ARBA00022781"/>
    </source>
</evidence>
<dbReference type="CDD" id="cd06503">
    <property type="entry name" value="ATP-synt_Fo_b"/>
    <property type="match status" value="1"/>
</dbReference>
<comment type="caution">
    <text evidence="17">The sequence shown here is derived from an EMBL/GenBank/DDBJ whole genome shotgun (WGS) entry which is preliminary data.</text>
</comment>